<keyword evidence="5 8" id="KW-1133">Transmembrane helix</keyword>
<dbReference type="EMBL" id="CP061035">
    <property type="protein sequence ID" value="QQV78266.1"/>
    <property type="molecule type" value="Genomic_DNA"/>
</dbReference>
<comment type="subcellular location">
    <subcellularLocation>
        <location evidence="2">Cell membrane</location>
    </subcellularLocation>
    <subcellularLocation>
        <location evidence="1">Membrane</location>
        <topology evidence="1">Single-pass membrane protein</topology>
    </subcellularLocation>
</comment>
<feature type="transmembrane region" description="Helical" evidence="8">
    <location>
        <begin position="31"/>
        <end position="52"/>
    </location>
</feature>
<dbReference type="InterPro" id="IPR018704">
    <property type="entry name" value="SecYEG/CpoB_TPR"/>
</dbReference>
<protein>
    <submittedName>
        <fullName evidence="10">Tetratricopeptide repeat protein</fullName>
    </submittedName>
</protein>
<name>A0A974S5B7_9SPHN</name>
<evidence type="ECO:0000313" key="10">
    <source>
        <dbReference type="EMBL" id="QQV78266.1"/>
    </source>
</evidence>
<dbReference type="RefSeq" id="WP_202095187.1">
    <property type="nucleotide sequence ID" value="NZ_CP061035.1"/>
</dbReference>
<keyword evidence="4 8" id="KW-0812">Transmembrane</keyword>
<dbReference type="KEGG" id="sari:H5J25_06165"/>
<feature type="domain" description="Ancillary SecYEG translocon subunit/Cell division coordinator CpoB TPR" evidence="9">
    <location>
        <begin position="26"/>
        <end position="195"/>
    </location>
</feature>
<keyword evidence="11" id="KW-1185">Reference proteome</keyword>
<dbReference type="AlphaFoldDB" id="A0A974S5B7"/>
<dbReference type="Proteomes" id="UP000595894">
    <property type="component" value="Chromosome"/>
</dbReference>
<evidence type="ECO:0000256" key="8">
    <source>
        <dbReference type="SAM" id="Phobius"/>
    </source>
</evidence>
<dbReference type="GO" id="GO:0005886">
    <property type="term" value="C:plasma membrane"/>
    <property type="evidence" value="ECO:0007669"/>
    <property type="project" value="UniProtKB-SubCell"/>
</dbReference>
<evidence type="ECO:0000256" key="1">
    <source>
        <dbReference type="ARBA" id="ARBA00004167"/>
    </source>
</evidence>
<dbReference type="InterPro" id="IPR026039">
    <property type="entry name" value="YfgM"/>
</dbReference>
<dbReference type="GO" id="GO:0044877">
    <property type="term" value="F:protein-containing complex binding"/>
    <property type="evidence" value="ECO:0007669"/>
    <property type="project" value="InterPro"/>
</dbReference>
<keyword evidence="3" id="KW-1003">Cell membrane</keyword>
<evidence type="ECO:0000256" key="4">
    <source>
        <dbReference type="ARBA" id="ARBA00022692"/>
    </source>
</evidence>
<evidence type="ECO:0000256" key="6">
    <source>
        <dbReference type="ARBA" id="ARBA00023136"/>
    </source>
</evidence>
<organism evidence="10 11">
    <name type="scientific">Sphingomonas aliaeris</name>
    <dbReference type="NCBI Taxonomy" id="2759526"/>
    <lineage>
        <taxon>Bacteria</taxon>
        <taxon>Pseudomonadati</taxon>
        <taxon>Pseudomonadota</taxon>
        <taxon>Alphaproteobacteria</taxon>
        <taxon>Sphingomonadales</taxon>
        <taxon>Sphingomonadaceae</taxon>
        <taxon>Sphingomonas</taxon>
    </lineage>
</organism>
<dbReference type="PANTHER" id="PTHR38035:SF1">
    <property type="entry name" value="ANCILLARY SECYEG TRANSLOCON SUBUNIT"/>
    <property type="match status" value="1"/>
</dbReference>
<dbReference type="Pfam" id="PF09976">
    <property type="entry name" value="TPR_21"/>
    <property type="match status" value="1"/>
</dbReference>
<evidence type="ECO:0000256" key="2">
    <source>
        <dbReference type="ARBA" id="ARBA00004236"/>
    </source>
</evidence>
<evidence type="ECO:0000256" key="3">
    <source>
        <dbReference type="ARBA" id="ARBA00022475"/>
    </source>
</evidence>
<evidence type="ECO:0000256" key="5">
    <source>
        <dbReference type="ARBA" id="ARBA00022989"/>
    </source>
</evidence>
<proteinExistence type="predicted"/>
<accession>A0A974S5B7</accession>
<gene>
    <name evidence="10" type="ORF">H5J25_06165</name>
</gene>
<evidence type="ECO:0000256" key="7">
    <source>
        <dbReference type="ARBA" id="ARBA00023186"/>
    </source>
</evidence>
<reference evidence="11" key="1">
    <citation type="submission" date="2020-09" db="EMBL/GenBank/DDBJ databases">
        <title>Sphingomonas sp., a new species isolated from pork steak.</title>
        <authorList>
            <person name="Heidler von Heilborn D."/>
        </authorList>
    </citation>
    <scope>NUCLEOTIDE SEQUENCE [LARGE SCALE GENOMIC DNA]</scope>
</reference>
<keyword evidence="7" id="KW-0143">Chaperone</keyword>
<evidence type="ECO:0000259" key="9">
    <source>
        <dbReference type="Pfam" id="PF09976"/>
    </source>
</evidence>
<dbReference type="PANTHER" id="PTHR38035">
    <property type="entry name" value="UPF0070 PROTEIN YFGM"/>
    <property type="match status" value="1"/>
</dbReference>
<keyword evidence="6 8" id="KW-0472">Membrane</keyword>
<evidence type="ECO:0000313" key="11">
    <source>
        <dbReference type="Proteomes" id="UP000595894"/>
    </source>
</evidence>
<sequence>MAVTPHTDEAFLREVDEELRRDQLTSFWTRYGRWLVGGIVIALALFGGALYWNHRQTEAAGVAGEQLTAALDDLTAQRVDAASGSLAKLAASDVDGVRASAKFSQGNILLQKNDLKGAAAKFGEIAADESLAQPFRDLGLIRQTSAEFDTLKPDVVVTRLKPLVVKGNPWFGSAGELVGAAYLRMNRNDLAGPMFAQIAKDEAVPATIRQRAVQMAGVLGIDAVDTVKETKAP</sequence>